<dbReference type="EMBL" id="MDYM01000021">
    <property type="protein sequence ID" value="OQD60639.1"/>
    <property type="molecule type" value="Genomic_DNA"/>
</dbReference>
<gene>
    <name evidence="2" type="ORF">PENPOL_c021G01577</name>
</gene>
<dbReference type="OrthoDB" id="4951845at2759"/>
<dbReference type="InterPro" id="IPR036282">
    <property type="entry name" value="Glutathione-S-Trfase_C_sf"/>
</dbReference>
<dbReference type="InterPro" id="IPR054416">
    <property type="entry name" value="GST_UstS-like_C"/>
</dbReference>
<evidence type="ECO:0000259" key="1">
    <source>
        <dbReference type="Pfam" id="PF22041"/>
    </source>
</evidence>
<dbReference type="STRING" id="60169.A0A1V6N7I6"/>
<sequence length="267" mass="29689">MTSNSTIHFFDITSTLPGPLKSWSSSALRIRMVLNFKGIPYSQSFISYPDIAPLLRGLDVPPHDKGRMAYTLPAICHPESVKSNPSGAMMDSLPIALHLDGIFPSPPLFQSGEASYALALAVEKLILNAAGKGLFLLLPKAVNILDKRGCDYFVTTRSEWFGKPLSELQVTDKEEVRNVTNAMNNELEVLLRMLAGREGRKGPFLEGEQAGYADFILVTFLSWSNRVDRALWEETMAMGNGEFQTLWDACLPWMEGQGEDREWEISG</sequence>
<feature type="domain" description="Glutathione S-transferase UstS-like C-terminal" evidence="1">
    <location>
        <begin position="117"/>
        <end position="253"/>
    </location>
</feature>
<reference evidence="3" key="1">
    <citation type="journal article" date="2017" name="Nat. Microbiol.">
        <title>Global analysis of biosynthetic gene clusters reveals vast potential of secondary metabolite production in Penicillium species.</title>
        <authorList>
            <person name="Nielsen J.C."/>
            <person name="Grijseels S."/>
            <person name="Prigent S."/>
            <person name="Ji B."/>
            <person name="Dainat J."/>
            <person name="Nielsen K.F."/>
            <person name="Frisvad J.C."/>
            <person name="Workman M."/>
            <person name="Nielsen J."/>
        </authorList>
    </citation>
    <scope>NUCLEOTIDE SEQUENCE [LARGE SCALE GENOMIC DNA]</scope>
    <source>
        <strain evidence="3">IBT 4502</strain>
    </source>
</reference>
<protein>
    <recommendedName>
        <fullName evidence="1">Glutathione S-transferase UstS-like C-terminal domain-containing protein</fullName>
    </recommendedName>
</protein>
<dbReference type="Pfam" id="PF22041">
    <property type="entry name" value="GST_C_7"/>
    <property type="match status" value="1"/>
</dbReference>
<dbReference type="SUPFAM" id="SSF47616">
    <property type="entry name" value="GST C-terminal domain-like"/>
    <property type="match status" value="1"/>
</dbReference>
<dbReference type="AlphaFoldDB" id="A0A1V6N7I6"/>
<dbReference type="Gene3D" id="3.40.30.10">
    <property type="entry name" value="Glutaredoxin"/>
    <property type="match status" value="1"/>
</dbReference>
<dbReference type="Gene3D" id="1.20.1050.10">
    <property type="match status" value="1"/>
</dbReference>
<comment type="caution">
    <text evidence="2">The sequence shown here is derived from an EMBL/GenBank/DDBJ whole genome shotgun (WGS) entry which is preliminary data.</text>
</comment>
<accession>A0A1V6N7I6</accession>
<keyword evidence="3" id="KW-1185">Reference proteome</keyword>
<dbReference type="Proteomes" id="UP000191408">
    <property type="component" value="Unassembled WGS sequence"/>
</dbReference>
<evidence type="ECO:0000313" key="3">
    <source>
        <dbReference type="Proteomes" id="UP000191408"/>
    </source>
</evidence>
<dbReference type="SUPFAM" id="SSF52833">
    <property type="entry name" value="Thioredoxin-like"/>
    <property type="match status" value="1"/>
</dbReference>
<proteinExistence type="predicted"/>
<name>A0A1V6N7I6_PENPO</name>
<organism evidence="2 3">
    <name type="scientific">Penicillium polonicum</name>
    <dbReference type="NCBI Taxonomy" id="60169"/>
    <lineage>
        <taxon>Eukaryota</taxon>
        <taxon>Fungi</taxon>
        <taxon>Dikarya</taxon>
        <taxon>Ascomycota</taxon>
        <taxon>Pezizomycotina</taxon>
        <taxon>Eurotiomycetes</taxon>
        <taxon>Eurotiomycetidae</taxon>
        <taxon>Eurotiales</taxon>
        <taxon>Aspergillaceae</taxon>
        <taxon>Penicillium</taxon>
    </lineage>
</organism>
<dbReference type="InterPro" id="IPR036249">
    <property type="entry name" value="Thioredoxin-like_sf"/>
</dbReference>
<evidence type="ECO:0000313" key="2">
    <source>
        <dbReference type="EMBL" id="OQD60639.1"/>
    </source>
</evidence>